<dbReference type="EMBL" id="FNEE01000018">
    <property type="protein sequence ID" value="SDK63363.1"/>
    <property type="molecule type" value="Genomic_DNA"/>
</dbReference>
<proteinExistence type="predicted"/>
<dbReference type="SUPFAM" id="SSF56176">
    <property type="entry name" value="FAD-binding/transporter-associated domain-like"/>
    <property type="match status" value="1"/>
</dbReference>
<dbReference type="PANTHER" id="PTHR43762:SF1">
    <property type="entry name" value="D-ARABINONO-1,4-LACTONE OXIDASE"/>
    <property type="match status" value="1"/>
</dbReference>
<dbReference type="NCBIfam" id="TIGR01679">
    <property type="entry name" value="bact_FAD_ox"/>
    <property type="match status" value="1"/>
</dbReference>
<reference evidence="6" key="1">
    <citation type="submission" date="2016-10" db="EMBL/GenBank/DDBJ databases">
        <authorList>
            <person name="Varghese N."/>
            <person name="Submissions S."/>
        </authorList>
    </citation>
    <scope>NUCLEOTIDE SEQUENCE [LARGE SCALE GENOMIC DNA]</scope>
    <source>
        <strain evidence="6">CGMCC 1.11022</strain>
    </source>
</reference>
<keyword evidence="1" id="KW-0285">Flavoprotein</keyword>
<gene>
    <name evidence="5" type="ORF">SAMN05428953_11818</name>
</gene>
<dbReference type="Proteomes" id="UP000198894">
    <property type="component" value="Unassembled WGS sequence"/>
</dbReference>
<protein>
    <submittedName>
        <fullName evidence="5">FAD-linked oxidoreductase</fullName>
    </submittedName>
</protein>
<evidence type="ECO:0000313" key="5">
    <source>
        <dbReference type="EMBL" id="SDK63363.1"/>
    </source>
</evidence>
<evidence type="ECO:0000259" key="4">
    <source>
        <dbReference type="PROSITE" id="PS51387"/>
    </source>
</evidence>
<dbReference type="GO" id="GO:0071949">
    <property type="term" value="F:FAD binding"/>
    <property type="evidence" value="ECO:0007669"/>
    <property type="project" value="InterPro"/>
</dbReference>
<dbReference type="PROSITE" id="PS51387">
    <property type="entry name" value="FAD_PCMH"/>
    <property type="match status" value="1"/>
</dbReference>
<dbReference type="InterPro" id="IPR006094">
    <property type="entry name" value="Oxid_FAD_bind_N"/>
</dbReference>
<dbReference type="InterPro" id="IPR016171">
    <property type="entry name" value="Vanillyl_alc_oxidase_C-sub2"/>
</dbReference>
<dbReference type="Gene3D" id="1.10.45.10">
    <property type="entry name" value="Vanillyl-alcohol Oxidase, Chain A, domain 4"/>
    <property type="match status" value="1"/>
</dbReference>
<dbReference type="PANTHER" id="PTHR43762">
    <property type="entry name" value="L-GULONOLACTONE OXIDASE"/>
    <property type="match status" value="1"/>
</dbReference>
<dbReference type="AlphaFoldDB" id="A0A1G9DHJ6"/>
<dbReference type="GO" id="GO:0003885">
    <property type="term" value="F:D-arabinono-1,4-lactone oxidase activity"/>
    <property type="evidence" value="ECO:0007669"/>
    <property type="project" value="InterPro"/>
</dbReference>
<keyword evidence="6" id="KW-1185">Reference proteome</keyword>
<dbReference type="InterPro" id="IPR010031">
    <property type="entry name" value="FAD_lactone_oxidase-like"/>
</dbReference>
<accession>A0A1G9DHJ6</accession>
<dbReference type="Gene3D" id="3.30.43.10">
    <property type="entry name" value="Uridine Diphospho-n-acetylenolpyruvylglucosamine Reductase, domain 2"/>
    <property type="match status" value="1"/>
</dbReference>
<dbReference type="InterPro" id="IPR007173">
    <property type="entry name" value="ALO_C"/>
</dbReference>
<dbReference type="PIRSF" id="PIRSF000136">
    <property type="entry name" value="LGO_GLO"/>
    <property type="match status" value="1"/>
</dbReference>
<dbReference type="Gene3D" id="3.30.70.2520">
    <property type="match status" value="1"/>
</dbReference>
<evidence type="ECO:0000256" key="2">
    <source>
        <dbReference type="ARBA" id="ARBA00022827"/>
    </source>
</evidence>
<dbReference type="InterPro" id="IPR016166">
    <property type="entry name" value="FAD-bd_PCMH"/>
</dbReference>
<evidence type="ECO:0000313" key="6">
    <source>
        <dbReference type="Proteomes" id="UP000198894"/>
    </source>
</evidence>
<evidence type="ECO:0000256" key="3">
    <source>
        <dbReference type="ARBA" id="ARBA00023002"/>
    </source>
</evidence>
<feature type="domain" description="FAD-binding PCMH-type" evidence="4">
    <location>
        <begin position="23"/>
        <end position="194"/>
    </location>
</feature>
<sequence>MPSSETRAQTLGPSMIWRNWVSNQVCRVKHFEMPSSDDDVCRTIKTAASTNLRVRVVGTGHSYTPIVPTDGVLISAERLTGIENIDPTNGSVTLRGGTRICDVGLELRSAGWALPNQGDIDLQTMSGAVSTGTHGSGDSLQCLAGPIIGMRIAMGDGSIANFDASQDIDVLNAAKVCLGMLGVVLSVTMKLVPAFDLHDKIWREDFEECMNHLDQLCQENRSLRVFWCPTEHSASLYSLPDTSGIGRTRSKADVCEIRTLNVTTQPSAAVEAQAGERIGPSYRIFPGSIPMPNHNECEYSVPYEDGPAVLREIRKLIQTKHPSQIFPVEYRTVAADDIWLSPYFERKTAMISVSGAAGEDYWDFIRDCETIFSWVKGRPHWGKLHSLGRSEIEALYPRYGDFISQRARFDPDGRFLNDYLRERFG</sequence>
<dbReference type="Pfam" id="PF01565">
    <property type="entry name" value="FAD_binding_4"/>
    <property type="match status" value="1"/>
</dbReference>
<dbReference type="InterPro" id="IPR016169">
    <property type="entry name" value="FAD-bd_PCMH_sub2"/>
</dbReference>
<keyword evidence="3" id="KW-0560">Oxidoreductase</keyword>
<dbReference type="Gene3D" id="3.30.465.10">
    <property type="match status" value="1"/>
</dbReference>
<dbReference type="InterPro" id="IPR016167">
    <property type="entry name" value="FAD-bd_PCMH_sub1"/>
</dbReference>
<name>A0A1G9DHJ6_9HYPH</name>
<organism evidence="5 6">
    <name type="scientific">Mesorhizobium muleiense</name>
    <dbReference type="NCBI Taxonomy" id="1004279"/>
    <lineage>
        <taxon>Bacteria</taxon>
        <taxon>Pseudomonadati</taxon>
        <taxon>Pseudomonadota</taxon>
        <taxon>Alphaproteobacteria</taxon>
        <taxon>Hyphomicrobiales</taxon>
        <taxon>Phyllobacteriaceae</taxon>
        <taxon>Mesorhizobium</taxon>
    </lineage>
</organism>
<dbReference type="Pfam" id="PF04030">
    <property type="entry name" value="ALO"/>
    <property type="match status" value="2"/>
</dbReference>
<evidence type="ECO:0000256" key="1">
    <source>
        <dbReference type="ARBA" id="ARBA00022630"/>
    </source>
</evidence>
<dbReference type="InterPro" id="IPR036318">
    <property type="entry name" value="FAD-bd_PCMH-like_sf"/>
</dbReference>
<dbReference type="GO" id="GO:0016020">
    <property type="term" value="C:membrane"/>
    <property type="evidence" value="ECO:0007669"/>
    <property type="project" value="InterPro"/>
</dbReference>
<keyword evidence="2" id="KW-0274">FAD</keyword>